<sequence length="19" mass="2325">MLTRFLEQLKFCSTESPFF</sequence>
<accession>A0A2P2QQ11</accession>
<protein>
    <submittedName>
        <fullName evidence="1">Uncharacterized protein</fullName>
    </submittedName>
</protein>
<proteinExistence type="predicted"/>
<organism evidence="1">
    <name type="scientific">Rhizophora mucronata</name>
    <name type="common">Asiatic mangrove</name>
    <dbReference type="NCBI Taxonomy" id="61149"/>
    <lineage>
        <taxon>Eukaryota</taxon>
        <taxon>Viridiplantae</taxon>
        <taxon>Streptophyta</taxon>
        <taxon>Embryophyta</taxon>
        <taxon>Tracheophyta</taxon>
        <taxon>Spermatophyta</taxon>
        <taxon>Magnoliopsida</taxon>
        <taxon>eudicotyledons</taxon>
        <taxon>Gunneridae</taxon>
        <taxon>Pentapetalae</taxon>
        <taxon>rosids</taxon>
        <taxon>fabids</taxon>
        <taxon>Malpighiales</taxon>
        <taxon>Rhizophoraceae</taxon>
        <taxon>Rhizophora</taxon>
    </lineage>
</organism>
<dbReference type="AlphaFoldDB" id="A0A2P2QQ11"/>
<dbReference type="EMBL" id="GGEC01088541">
    <property type="protein sequence ID" value="MBX69025.1"/>
    <property type="molecule type" value="Transcribed_RNA"/>
</dbReference>
<evidence type="ECO:0000313" key="1">
    <source>
        <dbReference type="EMBL" id="MBX69025.1"/>
    </source>
</evidence>
<name>A0A2P2QQ11_RHIMU</name>
<reference evidence="1" key="1">
    <citation type="submission" date="2018-02" db="EMBL/GenBank/DDBJ databases">
        <title>Rhizophora mucronata_Transcriptome.</title>
        <authorList>
            <person name="Meera S.P."/>
            <person name="Sreeshan A."/>
            <person name="Augustine A."/>
        </authorList>
    </citation>
    <scope>NUCLEOTIDE SEQUENCE</scope>
    <source>
        <tissue evidence="1">Leaf</tissue>
    </source>
</reference>